<dbReference type="PANTHER" id="PTHR46085:SF4">
    <property type="entry name" value="ADP-RIBOSYLATION FACTOR GTPASE-ACTIVATING PROTEIN AGD14-RELATED"/>
    <property type="match status" value="1"/>
</dbReference>
<feature type="region of interest" description="Disordered" evidence="5">
    <location>
        <begin position="122"/>
        <end position="158"/>
    </location>
</feature>
<dbReference type="GO" id="GO:0008270">
    <property type="term" value="F:zinc ion binding"/>
    <property type="evidence" value="ECO:0007669"/>
    <property type="project" value="UniProtKB-KW"/>
</dbReference>
<dbReference type="AlphaFoldDB" id="A0AAV1CHA1"/>
<reference evidence="7" key="1">
    <citation type="submission" date="2023-03" db="EMBL/GenBank/DDBJ databases">
        <authorList>
            <person name="Julca I."/>
        </authorList>
    </citation>
    <scope>NUCLEOTIDE SEQUENCE</scope>
</reference>
<evidence type="ECO:0000313" key="7">
    <source>
        <dbReference type="EMBL" id="CAI9094792.1"/>
    </source>
</evidence>
<dbReference type="PROSITE" id="PS50115">
    <property type="entry name" value="ARFGAP"/>
    <property type="match status" value="1"/>
</dbReference>
<dbReference type="InterPro" id="IPR038508">
    <property type="entry name" value="ArfGAP_dom_sf"/>
</dbReference>
<feature type="compositionally biased region" description="Polar residues" evidence="5">
    <location>
        <begin position="415"/>
        <end position="434"/>
    </location>
</feature>
<feature type="region of interest" description="Disordered" evidence="5">
    <location>
        <begin position="415"/>
        <end position="441"/>
    </location>
</feature>
<protein>
    <submittedName>
        <fullName evidence="7">OLC1v1030587C2</fullName>
    </submittedName>
</protein>
<dbReference type="PANTHER" id="PTHR46085">
    <property type="entry name" value="ARFGAP/RECO-RELATED"/>
    <property type="match status" value="1"/>
</dbReference>
<organism evidence="7 8">
    <name type="scientific">Oldenlandia corymbosa var. corymbosa</name>
    <dbReference type="NCBI Taxonomy" id="529605"/>
    <lineage>
        <taxon>Eukaryota</taxon>
        <taxon>Viridiplantae</taxon>
        <taxon>Streptophyta</taxon>
        <taxon>Embryophyta</taxon>
        <taxon>Tracheophyta</taxon>
        <taxon>Spermatophyta</taxon>
        <taxon>Magnoliopsida</taxon>
        <taxon>eudicotyledons</taxon>
        <taxon>Gunneridae</taxon>
        <taxon>Pentapetalae</taxon>
        <taxon>asterids</taxon>
        <taxon>lamiids</taxon>
        <taxon>Gentianales</taxon>
        <taxon>Rubiaceae</taxon>
        <taxon>Rubioideae</taxon>
        <taxon>Spermacoceae</taxon>
        <taxon>Hedyotis-Oldenlandia complex</taxon>
        <taxon>Oldenlandia</taxon>
    </lineage>
</organism>
<keyword evidence="8" id="KW-1185">Reference proteome</keyword>
<accession>A0AAV1CHA1</accession>
<dbReference type="GO" id="GO:0005096">
    <property type="term" value="F:GTPase activator activity"/>
    <property type="evidence" value="ECO:0007669"/>
    <property type="project" value="InterPro"/>
</dbReference>
<dbReference type="CDD" id="cd08838">
    <property type="entry name" value="ArfGap_AGFG"/>
    <property type="match status" value="1"/>
</dbReference>
<keyword evidence="2 4" id="KW-0863">Zinc-finger</keyword>
<gene>
    <name evidence="7" type="ORF">OLC1_LOCUS5886</name>
</gene>
<feature type="compositionally biased region" description="Basic and acidic residues" evidence="5">
    <location>
        <begin position="257"/>
        <end position="268"/>
    </location>
</feature>
<proteinExistence type="predicted"/>
<sequence length="679" mass="74290">MSSKKEEERNEKIIRGLMKLPPNRRCINCNSMGPQYVCTNFWTFVCMTCSGIHREFTHRVKSVSMAKFTSQEVEALQKGGNQRAREIYFKLWDPQRHRFPDNSNADKVRELIKNVYLEKKYVGGSSSDRPPRDLQNSRSHDEEIRRASSYHSYSQSPPYDFQYEERRYGKHAPVLSRKPGSDRGLYEGKVSSFLSPSRLRDHSPGRLSDPVYEDSFALERSDSRTSDYSASSGGDPFRSNIQSPNSQRDFGSPTNEFSRDHSSEDIVRFTKNSNTGSPARRSFGRMLYPQRTASLGSFGSVDSLSFKSVNSVGLVDATNGHEQVVEPHEDKKFTAPPQTSVIGSSDGLDLFNASVAQDAMSTLPQTSNSRAFGGLDLFNAPFAQQSVSSSTVAGNVSQSPGSSSIEFSNLIQASTAPTASTNQHAQPSSSSSLDQFPKASSEPSAVNFIDEPLHFIPQNEGWATFDTPQNVVPFATASSYTSEAPASDANTAKNFDPLLSVGQWPSFKDTSMHETSVQLPQWNADVGSVGIIPSASSSESWNAFENSFGNLGERTEQVAVHRSPFSDQYLPIESKEEHGGAFKSTNPFDLPYDAGTNSEDMPQFFELSTLQAALPIVQAPSPFTAGANQHWFSEDTVAPYVQTGSEGVLGYIAGHAQSSQISNVSSHGSVASVGGNPFA</sequence>
<dbReference type="InterPro" id="IPR001164">
    <property type="entry name" value="ArfGAP_dom"/>
</dbReference>
<dbReference type="EMBL" id="OX459119">
    <property type="protein sequence ID" value="CAI9094792.1"/>
    <property type="molecule type" value="Genomic_DNA"/>
</dbReference>
<dbReference type="InterPro" id="IPR044820">
    <property type="entry name" value="AGD14-like"/>
</dbReference>
<keyword evidence="1" id="KW-0479">Metal-binding</keyword>
<evidence type="ECO:0000256" key="2">
    <source>
        <dbReference type="ARBA" id="ARBA00022771"/>
    </source>
</evidence>
<evidence type="ECO:0000313" key="8">
    <source>
        <dbReference type="Proteomes" id="UP001161247"/>
    </source>
</evidence>
<dbReference type="PRINTS" id="PR00405">
    <property type="entry name" value="REVINTRACTNG"/>
</dbReference>
<name>A0AAV1CHA1_OLDCO</name>
<dbReference type="SMART" id="SM00105">
    <property type="entry name" value="ArfGap"/>
    <property type="match status" value="1"/>
</dbReference>
<feature type="compositionally biased region" description="Low complexity" evidence="5">
    <location>
        <begin position="149"/>
        <end position="158"/>
    </location>
</feature>
<dbReference type="FunFam" id="1.10.220.150:FF:000005">
    <property type="entry name" value="Arf-GAP domain and FG repeat-containing protein 1"/>
    <property type="match status" value="1"/>
</dbReference>
<dbReference type="Gene3D" id="1.10.220.150">
    <property type="entry name" value="Arf GTPase activating protein"/>
    <property type="match status" value="1"/>
</dbReference>
<feature type="region of interest" description="Disordered" evidence="5">
    <location>
        <begin position="218"/>
        <end position="282"/>
    </location>
</feature>
<dbReference type="Pfam" id="PF01412">
    <property type="entry name" value="ArfGap"/>
    <property type="match status" value="1"/>
</dbReference>
<dbReference type="SUPFAM" id="SSF57863">
    <property type="entry name" value="ArfGap/RecO-like zinc finger"/>
    <property type="match status" value="1"/>
</dbReference>
<feature type="compositionally biased region" description="Polar residues" evidence="5">
    <location>
        <begin position="239"/>
        <end position="256"/>
    </location>
</feature>
<evidence type="ECO:0000256" key="3">
    <source>
        <dbReference type="ARBA" id="ARBA00022833"/>
    </source>
</evidence>
<evidence type="ECO:0000256" key="5">
    <source>
        <dbReference type="SAM" id="MobiDB-lite"/>
    </source>
</evidence>
<keyword evidence="3" id="KW-0862">Zinc</keyword>
<feature type="domain" description="Arf-GAP" evidence="6">
    <location>
        <begin position="11"/>
        <end position="129"/>
    </location>
</feature>
<evidence type="ECO:0000256" key="4">
    <source>
        <dbReference type="PROSITE-ProRule" id="PRU00288"/>
    </source>
</evidence>
<dbReference type="InterPro" id="IPR037278">
    <property type="entry name" value="ARFGAP/RecO"/>
</dbReference>
<evidence type="ECO:0000256" key="1">
    <source>
        <dbReference type="ARBA" id="ARBA00022723"/>
    </source>
</evidence>
<dbReference type="Proteomes" id="UP001161247">
    <property type="component" value="Chromosome 2"/>
</dbReference>
<evidence type="ECO:0000259" key="6">
    <source>
        <dbReference type="PROSITE" id="PS50115"/>
    </source>
</evidence>